<evidence type="ECO:0000313" key="2">
    <source>
        <dbReference type="Proteomes" id="UP000654075"/>
    </source>
</evidence>
<name>A0A813DPG4_POLGL</name>
<protein>
    <recommendedName>
        <fullName evidence="3">Reverse transcriptase domain-containing protein</fullName>
    </recommendedName>
</protein>
<dbReference type="Proteomes" id="UP000654075">
    <property type="component" value="Unassembled WGS sequence"/>
</dbReference>
<proteinExistence type="predicted"/>
<gene>
    <name evidence="1" type="ORF">PGLA1383_LOCUS7756</name>
</gene>
<dbReference type="OrthoDB" id="6625457at2759"/>
<sequence length="401" mass="45421">MRKLFFQIRRCNWAPLEWRHSQAALVQKCNGKVGPASYRQIHLLDPVGKCYYRGLWDRAPFHGEAGHFSTAYLPYRRREQSMAQQRIVLHRLTAAKLSHGLLIYDIRNAFPSVSHDTLDQAIDDSFEQEVHMLMIQRYRNSTTTANAADGPCTYIIGSGNLQGDSIAALQFAEVYTPCLYNYLNLKHIQPWGRKLLLRDWLTGDLVDAGFTNYADDIADIIFAEDCETLCERRVWANSILEEAIAPAGLSTSTDKTTFLPHMCGRGSKTAMATFFQNQPPFNKTVKFSAAYLGAQVSIVGTNTLEVRNRIAAAERAWFAASRVWRMLGVSLKFRLQLFASLVMTTLLTGLEALVLAPHELHRLETCRMTKVRRLLGYFSVFSVVAADDTVTNHYKPYFFAS</sequence>
<accession>A0A813DPG4</accession>
<comment type="caution">
    <text evidence="1">The sequence shown here is derived from an EMBL/GenBank/DDBJ whole genome shotgun (WGS) entry which is preliminary data.</text>
</comment>
<dbReference type="EMBL" id="CAJNNV010003417">
    <property type="protein sequence ID" value="CAE8588973.1"/>
    <property type="molecule type" value="Genomic_DNA"/>
</dbReference>
<organism evidence="1 2">
    <name type="scientific">Polarella glacialis</name>
    <name type="common">Dinoflagellate</name>
    <dbReference type="NCBI Taxonomy" id="89957"/>
    <lineage>
        <taxon>Eukaryota</taxon>
        <taxon>Sar</taxon>
        <taxon>Alveolata</taxon>
        <taxon>Dinophyceae</taxon>
        <taxon>Suessiales</taxon>
        <taxon>Suessiaceae</taxon>
        <taxon>Polarella</taxon>
    </lineage>
</organism>
<dbReference type="AlphaFoldDB" id="A0A813DPG4"/>
<evidence type="ECO:0000313" key="1">
    <source>
        <dbReference type="EMBL" id="CAE8588973.1"/>
    </source>
</evidence>
<reference evidence="1" key="1">
    <citation type="submission" date="2021-02" db="EMBL/GenBank/DDBJ databases">
        <authorList>
            <person name="Dougan E. K."/>
            <person name="Rhodes N."/>
            <person name="Thang M."/>
            <person name="Chan C."/>
        </authorList>
    </citation>
    <scope>NUCLEOTIDE SEQUENCE</scope>
</reference>
<keyword evidence="2" id="KW-1185">Reference proteome</keyword>
<evidence type="ECO:0008006" key="3">
    <source>
        <dbReference type="Google" id="ProtNLM"/>
    </source>
</evidence>